<keyword evidence="2" id="KW-1185">Reference proteome</keyword>
<accession>R0G8G7</accession>
<dbReference type="Proteomes" id="UP000029121">
    <property type="component" value="Unassembled WGS sequence"/>
</dbReference>
<organism evidence="1 2">
    <name type="scientific">Capsella rubella</name>
    <dbReference type="NCBI Taxonomy" id="81985"/>
    <lineage>
        <taxon>Eukaryota</taxon>
        <taxon>Viridiplantae</taxon>
        <taxon>Streptophyta</taxon>
        <taxon>Embryophyta</taxon>
        <taxon>Tracheophyta</taxon>
        <taxon>Spermatophyta</taxon>
        <taxon>Magnoliopsida</taxon>
        <taxon>eudicotyledons</taxon>
        <taxon>Gunneridae</taxon>
        <taxon>Pentapetalae</taxon>
        <taxon>rosids</taxon>
        <taxon>malvids</taxon>
        <taxon>Brassicales</taxon>
        <taxon>Brassicaceae</taxon>
        <taxon>Camelineae</taxon>
        <taxon>Capsella</taxon>
    </lineage>
</organism>
<name>R0G8G7_9BRAS</name>
<proteinExistence type="predicted"/>
<dbReference type="AlphaFoldDB" id="R0G8G7"/>
<sequence>MEDTSRNKLMIWVYIAKQSTQLNPTIICPQRLSLLCFVHTTTLSTHGWIHNSSEAPTLLEKMQRRKRFNR</sequence>
<dbReference type="EMBL" id="KB870807">
    <property type="protein sequence ID" value="EOA31816.1"/>
    <property type="molecule type" value="Genomic_DNA"/>
</dbReference>
<protein>
    <submittedName>
        <fullName evidence="1">Uncharacterized protein</fullName>
    </submittedName>
</protein>
<evidence type="ECO:0000313" key="2">
    <source>
        <dbReference type="Proteomes" id="UP000029121"/>
    </source>
</evidence>
<evidence type="ECO:0000313" key="1">
    <source>
        <dbReference type="EMBL" id="EOA31816.1"/>
    </source>
</evidence>
<reference evidence="2" key="1">
    <citation type="journal article" date="2013" name="Nat. Genet.">
        <title>The Capsella rubella genome and the genomic consequences of rapid mating system evolution.</title>
        <authorList>
            <person name="Slotte T."/>
            <person name="Hazzouri K.M."/>
            <person name="Agren J.A."/>
            <person name="Koenig D."/>
            <person name="Maumus F."/>
            <person name="Guo Y.L."/>
            <person name="Steige K."/>
            <person name="Platts A.E."/>
            <person name="Escobar J.S."/>
            <person name="Newman L.K."/>
            <person name="Wang W."/>
            <person name="Mandakova T."/>
            <person name="Vello E."/>
            <person name="Smith L.M."/>
            <person name="Henz S.R."/>
            <person name="Steffen J."/>
            <person name="Takuno S."/>
            <person name="Brandvain Y."/>
            <person name="Coop G."/>
            <person name="Andolfatto P."/>
            <person name="Hu T.T."/>
            <person name="Blanchette M."/>
            <person name="Clark R.M."/>
            <person name="Quesneville H."/>
            <person name="Nordborg M."/>
            <person name="Gaut B.S."/>
            <person name="Lysak M.A."/>
            <person name="Jenkins J."/>
            <person name="Grimwood J."/>
            <person name="Chapman J."/>
            <person name="Prochnik S."/>
            <person name="Shu S."/>
            <person name="Rokhsar D."/>
            <person name="Schmutz J."/>
            <person name="Weigel D."/>
            <person name="Wright S.I."/>
        </authorList>
    </citation>
    <scope>NUCLEOTIDE SEQUENCE [LARGE SCALE GENOMIC DNA]</scope>
    <source>
        <strain evidence="2">cv. Monte Gargano</strain>
    </source>
</reference>
<gene>
    <name evidence="1" type="ORF">CARUB_v10015039mg</name>
</gene>